<dbReference type="EMBL" id="LR593886">
    <property type="protein sequence ID" value="VTS00462.1"/>
    <property type="molecule type" value="Genomic_DNA"/>
</dbReference>
<dbReference type="RefSeq" id="WP_162672178.1">
    <property type="nucleotide sequence ID" value="NZ_LR593886.1"/>
</dbReference>
<proteinExistence type="predicted"/>
<sequence length="95" mass="10374">MTLESILCVTMRLQDGRTFSVAGPARHPSLFLVAQRNEWSTAGATQGFLTSGRRFVDRAEAFSIALAAGQILYDVNNPPQSIAPTPGMLYSEDVW</sequence>
<dbReference type="InterPro" id="IPR058630">
    <property type="entry name" value="T4_Y16D"/>
</dbReference>
<accession>A0A6P2DHB9</accession>
<dbReference type="AlphaFoldDB" id="A0A6P2DHB9"/>
<organism evidence="1 2">
    <name type="scientific">Gemmata massiliana</name>
    <dbReference type="NCBI Taxonomy" id="1210884"/>
    <lineage>
        <taxon>Bacteria</taxon>
        <taxon>Pseudomonadati</taxon>
        <taxon>Planctomycetota</taxon>
        <taxon>Planctomycetia</taxon>
        <taxon>Gemmatales</taxon>
        <taxon>Gemmataceae</taxon>
        <taxon>Gemmata</taxon>
    </lineage>
</organism>
<gene>
    <name evidence="1" type="ORF">SOIL9_81760</name>
</gene>
<dbReference type="Proteomes" id="UP000464178">
    <property type="component" value="Chromosome"/>
</dbReference>
<evidence type="ECO:0000313" key="2">
    <source>
        <dbReference type="Proteomes" id="UP000464178"/>
    </source>
</evidence>
<reference evidence="1 2" key="1">
    <citation type="submission" date="2019-05" db="EMBL/GenBank/DDBJ databases">
        <authorList>
            <consortium name="Science for Life Laboratories"/>
        </authorList>
    </citation>
    <scope>NUCLEOTIDE SEQUENCE [LARGE SCALE GENOMIC DNA]</scope>
    <source>
        <strain evidence="1">Soil9</strain>
    </source>
</reference>
<name>A0A6P2DHB9_9BACT</name>
<keyword evidence="2" id="KW-1185">Reference proteome</keyword>
<dbReference type="KEGG" id="gms:SOIL9_81760"/>
<evidence type="ECO:0000313" key="1">
    <source>
        <dbReference type="EMBL" id="VTS00462.1"/>
    </source>
</evidence>
<dbReference type="Pfam" id="PF26092">
    <property type="entry name" value="T4_Y16D"/>
    <property type="match status" value="1"/>
</dbReference>
<protein>
    <submittedName>
        <fullName evidence="1">Uncharacterized protein</fullName>
    </submittedName>
</protein>